<accession>A0A147E1E9</accession>
<reference evidence="1 2" key="1">
    <citation type="submission" date="2018-08" db="EMBL/GenBank/DDBJ databases">
        <title>Microbacterium oxydans strain HG3.</title>
        <authorList>
            <person name="ORTET P."/>
        </authorList>
    </citation>
    <scope>NUCLEOTIDE SEQUENCE [LARGE SCALE GENOMIC DNA]</scope>
    <source>
        <strain evidence="1 2">HG3</strain>
    </source>
</reference>
<evidence type="ECO:0000313" key="1">
    <source>
        <dbReference type="EMBL" id="AZS41092.1"/>
    </source>
</evidence>
<protein>
    <submittedName>
        <fullName evidence="1">Uncharacterized protein</fullName>
    </submittedName>
</protein>
<gene>
    <name evidence="1" type="ORF">CVS54_02438</name>
</gene>
<evidence type="ECO:0000313" key="2">
    <source>
        <dbReference type="Proteomes" id="UP000274841"/>
    </source>
</evidence>
<dbReference type="RefSeq" id="WP_046749550.1">
    <property type="nucleotide sequence ID" value="NZ_BAAAKO010000005.1"/>
</dbReference>
<dbReference type="GeneID" id="69644544"/>
<dbReference type="KEGG" id="moy:CVS54_02438"/>
<dbReference type="AlphaFoldDB" id="A0A147E1E9"/>
<proteinExistence type="predicted"/>
<dbReference type="EMBL" id="CP031422">
    <property type="protein sequence ID" value="AZS41092.1"/>
    <property type="molecule type" value="Genomic_DNA"/>
</dbReference>
<organism evidence="1 2">
    <name type="scientific">Microbacterium oxydans</name>
    <dbReference type="NCBI Taxonomy" id="82380"/>
    <lineage>
        <taxon>Bacteria</taxon>
        <taxon>Bacillati</taxon>
        <taxon>Actinomycetota</taxon>
        <taxon>Actinomycetes</taxon>
        <taxon>Micrococcales</taxon>
        <taxon>Microbacteriaceae</taxon>
        <taxon>Microbacterium</taxon>
    </lineage>
</organism>
<name>A0A147E1E9_9MICO</name>
<dbReference type="Proteomes" id="UP000274841">
    <property type="component" value="Chromosome"/>
</dbReference>
<sequence>MYILLALIGACALGIAAHFLIGGRELRGVALTPAIATAVAAVLYTALQWAGVGEDSIWLWLASVLGAPIVAALATVAITGMRKRADAQKRVALGI</sequence>